<dbReference type="PRINTS" id="PR00111">
    <property type="entry name" value="ABHYDROLASE"/>
</dbReference>
<protein>
    <submittedName>
        <fullName evidence="2">Alpha/beta hydrolase</fullName>
    </submittedName>
</protein>
<accession>A0A2S7WD59</accession>
<reference evidence="2 3" key="1">
    <citation type="submission" date="2016-12" db="EMBL/GenBank/DDBJ databases">
        <title>Trade-off between light-utilization and light-protection in marine flavobacteria.</title>
        <authorList>
            <person name="Kumagai Y."/>
            <person name="Yoshizawa S."/>
            <person name="Kogure K."/>
            <person name="Iwasaki W."/>
        </authorList>
    </citation>
    <scope>NUCLEOTIDE SEQUENCE [LARGE SCALE GENOMIC DNA]</scope>
    <source>
        <strain evidence="2 3">KCTC 22729</strain>
    </source>
</reference>
<dbReference type="Pfam" id="PF00561">
    <property type="entry name" value="Abhydrolase_1"/>
    <property type="match status" value="1"/>
</dbReference>
<dbReference type="Gene3D" id="3.40.50.1820">
    <property type="entry name" value="alpha/beta hydrolase"/>
    <property type="match status" value="1"/>
</dbReference>
<evidence type="ECO:0000313" key="3">
    <source>
        <dbReference type="Proteomes" id="UP000237608"/>
    </source>
</evidence>
<sequence length="258" mass="28943">MILPFKGANIYFETHGKGPAIVLLHGFLENSTMWKNLIPELSKKNKIIIIDLLGHGNSDSLGYIHTMELFAETVAAVLKHLKIRKCVLIGHSLGGYVALAFAEKNPEKIKGLCLMNSTSNEDSEERKDIRTRANKMAQTNLKSMIQISISNLFYQENVSKFTSEIEILKQEALKTTLQGYLAAQEGMKIRPNRNHILTEATYRKLIIIGEKDPVIDVTISLEEALKTNTNYVIFDGGHMSFIENAQELLAALKTLLKK</sequence>
<comment type="caution">
    <text evidence="2">The sequence shown here is derived from an EMBL/GenBank/DDBJ whole genome shotgun (WGS) entry which is preliminary data.</text>
</comment>
<dbReference type="PANTHER" id="PTHR43798">
    <property type="entry name" value="MONOACYLGLYCEROL LIPASE"/>
    <property type="match status" value="1"/>
</dbReference>
<organism evidence="2 3">
    <name type="scientific">Polaribacter gangjinensis</name>
    <dbReference type="NCBI Taxonomy" id="574710"/>
    <lineage>
        <taxon>Bacteria</taxon>
        <taxon>Pseudomonadati</taxon>
        <taxon>Bacteroidota</taxon>
        <taxon>Flavobacteriia</taxon>
        <taxon>Flavobacteriales</taxon>
        <taxon>Flavobacteriaceae</taxon>
    </lineage>
</organism>
<dbReference type="InterPro" id="IPR000073">
    <property type="entry name" value="AB_hydrolase_1"/>
</dbReference>
<dbReference type="OrthoDB" id="252464at2"/>
<dbReference type="InterPro" id="IPR029058">
    <property type="entry name" value="AB_hydrolase_fold"/>
</dbReference>
<dbReference type="GO" id="GO:0016787">
    <property type="term" value="F:hydrolase activity"/>
    <property type="evidence" value="ECO:0007669"/>
    <property type="project" value="UniProtKB-KW"/>
</dbReference>
<keyword evidence="3" id="KW-1185">Reference proteome</keyword>
<evidence type="ECO:0000259" key="1">
    <source>
        <dbReference type="Pfam" id="PF00561"/>
    </source>
</evidence>
<dbReference type="Proteomes" id="UP000237608">
    <property type="component" value="Unassembled WGS sequence"/>
</dbReference>
<dbReference type="EMBL" id="MSCL01000001">
    <property type="protein sequence ID" value="PQJ75560.1"/>
    <property type="molecule type" value="Genomic_DNA"/>
</dbReference>
<dbReference type="InterPro" id="IPR050266">
    <property type="entry name" value="AB_hydrolase_sf"/>
</dbReference>
<dbReference type="AlphaFoldDB" id="A0A2S7WD59"/>
<dbReference type="RefSeq" id="WP_105046707.1">
    <property type="nucleotide sequence ID" value="NZ_CP150662.1"/>
</dbReference>
<proteinExistence type="predicted"/>
<dbReference type="SUPFAM" id="SSF53474">
    <property type="entry name" value="alpha/beta-Hydrolases"/>
    <property type="match status" value="1"/>
</dbReference>
<name>A0A2S7WD59_9FLAO</name>
<evidence type="ECO:0000313" key="2">
    <source>
        <dbReference type="EMBL" id="PQJ75560.1"/>
    </source>
</evidence>
<gene>
    <name evidence="2" type="ORF">BTO13_10120</name>
</gene>
<feature type="domain" description="AB hydrolase-1" evidence="1">
    <location>
        <begin position="19"/>
        <end position="245"/>
    </location>
</feature>
<keyword evidence="2" id="KW-0378">Hydrolase</keyword>